<feature type="transmembrane region" description="Helical" evidence="2">
    <location>
        <begin position="220"/>
        <end position="250"/>
    </location>
</feature>
<feature type="compositionally biased region" description="Basic and acidic residues" evidence="1">
    <location>
        <begin position="14"/>
        <end position="31"/>
    </location>
</feature>
<evidence type="ECO:0000256" key="1">
    <source>
        <dbReference type="SAM" id="MobiDB-lite"/>
    </source>
</evidence>
<protein>
    <recommendedName>
        <fullName evidence="3">Membrane protein 6-pyruvoyl-tetrahydropterin synthase-related domain-containing protein</fullName>
    </recommendedName>
</protein>
<sequence length="818" mass="89576">MSLPDPPLWPAPPDHPDADHETTPPARPDEHVVDEDRTLHAWVTFGVVAACVVFTFMQLQPSLILRDTLPNGGDMGAHVWTPAFLRDHLLPDWRLTGWTNDWYAGFPVLRFYMVPPMLAIVVLDLVLPYGVAFKLVAVSGALALPVAAWAFGRLAGLAFPAPPLLAVAAVAFLFHRDYSIYGGNLPSTLAGEFAFTISLCLALVYLGLVANGLRTGRHRAWAAVVVALCALTHVIPLIFAVVGAFVLLAVHPTRRGLAWLATSAPVGALLAMWWLLPFWWQRSHLNDMGWEKTLPPASAGWTERVGFWITFILPDEQRWLLDLPLVGPPLRLDLVILVLAAAVVLVAGRQRIGLALVTLLCIGSVAVVLVPQGRLWNARLTPFTHLLAYLIVALAVALVVRRAAAMVPLRFRDPLRVGGALAAVLAAAVVVALPLHQLPGGRTGSDGVYRWMGLESAEKSYIPGWARWNFTGYQGKEAWPEFEDVLLTMEGVGDDHGCGRAMWEYDRELDRYGTPMAMMLLPHFTDGCIASMEGLYFESATMTPFHFLNQSVLSTAPSRAQRGLPYRDSDIDLGVGQLQMMGVRYYLALSQEMIDAASRHPDLTELARSGPWVVYEVADAPLVESLTHLPAVLADPPRSNEDWIEATEDWFQAPIAWDLHLAADGPESWPRAASYGEATRVPVEPVEVSDVVLEDDRISFRVSEPGVPVLVKVSHFPNWEADGADGPWRVSPSFMVVVPTDEEVTLRYGTHPVELGGWLLTLVGVAGVVLLVRWGRLGTDEPAEADEPEAPDVEHGDDEGRDETTLDAPSRGRPDSPT</sequence>
<name>A0A5Q2RRJ1_9ACTN</name>
<dbReference type="InterPro" id="IPR018776">
    <property type="entry name" value="Membrane_prot_PTPS-rel_domain"/>
</dbReference>
<evidence type="ECO:0000313" key="4">
    <source>
        <dbReference type="EMBL" id="QGG95805.1"/>
    </source>
</evidence>
<keyword evidence="2" id="KW-0812">Transmembrane</keyword>
<evidence type="ECO:0000259" key="3">
    <source>
        <dbReference type="Pfam" id="PF10131"/>
    </source>
</evidence>
<feature type="domain" description="Membrane protein 6-pyruvoyl-tetrahydropterin synthase-related" evidence="3">
    <location>
        <begin position="117"/>
        <end position="554"/>
    </location>
</feature>
<feature type="compositionally biased region" description="Acidic residues" evidence="1">
    <location>
        <begin position="781"/>
        <end position="801"/>
    </location>
</feature>
<keyword evidence="2" id="KW-0472">Membrane</keyword>
<dbReference type="KEGG" id="atq:GH723_12240"/>
<feature type="transmembrane region" description="Helical" evidence="2">
    <location>
        <begin position="330"/>
        <end position="347"/>
    </location>
</feature>
<proteinExistence type="predicted"/>
<gene>
    <name evidence="4" type="ORF">GH723_12240</name>
</gene>
<feature type="transmembrane region" description="Helical" evidence="2">
    <location>
        <begin position="157"/>
        <end position="175"/>
    </location>
</feature>
<dbReference type="AlphaFoldDB" id="A0A5Q2RRJ1"/>
<feature type="transmembrane region" description="Helical" evidence="2">
    <location>
        <begin position="187"/>
        <end position="208"/>
    </location>
</feature>
<evidence type="ECO:0000256" key="2">
    <source>
        <dbReference type="SAM" id="Phobius"/>
    </source>
</evidence>
<dbReference type="EMBL" id="CP045851">
    <property type="protein sequence ID" value="QGG95805.1"/>
    <property type="molecule type" value="Genomic_DNA"/>
</dbReference>
<feature type="transmembrane region" description="Helical" evidence="2">
    <location>
        <begin position="39"/>
        <end position="57"/>
    </location>
</feature>
<keyword evidence="2" id="KW-1133">Transmembrane helix</keyword>
<dbReference type="Pfam" id="PF10131">
    <property type="entry name" value="PTPS_related"/>
    <property type="match status" value="1"/>
</dbReference>
<dbReference type="RefSeq" id="WP_153759911.1">
    <property type="nucleotide sequence ID" value="NZ_CP045851.1"/>
</dbReference>
<feature type="region of interest" description="Disordered" evidence="1">
    <location>
        <begin position="779"/>
        <end position="818"/>
    </location>
</feature>
<feature type="compositionally biased region" description="Pro residues" evidence="1">
    <location>
        <begin position="1"/>
        <end position="13"/>
    </location>
</feature>
<evidence type="ECO:0000313" key="5">
    <source>
        <dbReference type="Proteomes" id="UP000334019"/>
    </source>
</evidence>
<dbReference type="Proteomes" id="UP000334019">
    <property type="component" value="Chromosome"/>
</dbReference>
<keyword evidence="5" id="KW-1185">Reference proteome</keyword>
<feature type="transmembrane region" description="Helical" evidence="2">
    <location>
        <begin position="383"/>
        <end position="403"/>
    </location>
</feature>
<organism evidence="4 5">
    <name type="scientific">Actinomarinicola tropica</name>
    <dbReference type="NCBI Taxonomy" id="2789776"/>
    <lineage>
        <taxon>Bacteria</taxon>
        <taxon>Bacillati</taxon>
        <taxon>Actinomycetota</taxon>
        <taxon>Acidimicrobiia</taxon>
        <taxon>Acidimicrobiales</taxon>
        <taxon>Iamiaceae</taxon>
        <taxon>Actinomarinicola</taxon>
    </lineage>
</organism>
<feature type="transmembrane region" description="Helical" evidence="2">
    <location>
        <begin position="415"/>
        <end position="435"/>
    </location>
</feature>
<feature type="transmembrane region" description="Helical" evidence="2">
    <location>
        <begin position="257"/>
        <end position="280"/>
    </location>
</feature>
<feature type="transmembrane region" description="Helical" evidence="2">
    <location>
        <begin position="118"/>
        <end position="151"/>
    </location>
</feature>
<feature type="transmembrane region" description="Helical" evidence="2">
    <location>
        <begin position="354"/>
        <end position="371"/>
    </location>
</feature>
<feature type="region of interest" description="Disordered" evidence="1">
    <location>
        <begin position="1"/>
        <end position="31"/>
    </location>
</feature>
<reference evidence="4 5" key="1">
    <citation type="submission" date="2019-11" db="EMBL/GenBank/DDBJ databases">
        <authorList>
            <person name="He Y."/>
        </authorList>
    </citation>
    <scope>NUCLEOTIDE SEQUENCE [LARGE SCALE GENOMIC DNA]</scope>
    <source>
        <strain evidence="4 5">SCSIO 58843</strain>
    </source>
</reference>
<accession>A0A5Q2RRJ1</accession>